<dbReference type="InterPro" id="IPR036452">
    <property type="entry name" value="Ribo_hydro-like"/>
</dbReference>
<comment type="similarity">
    <text evidence="1">Belongs to the IUNH family.</text>
</comment>
<evidence type="ECO:0000259" key="3">
    <source>
        <dbReference type="Pfam" id="PF01156"/>
    </source>
</evidence>
<feature type="domain" description="Inosine/uridine-preferring nucleoside hydrolase" evidence="3">
    <location>
        <begin position="30"/>
        <end position="338"/>
    </location>
</feature>
<dbReference type="Gene3D" id="3.90.245.10">
    <property type="entry name" value="Ribonucleoside hydrolase-like"/>
    <property type="match status" value="1"/>
</dbReference>
<name>A0AAD7U8W6_9STRA</name>
<evidence type="ECO:0000313" key="5">
    <source>
        <dbReference type="Proteomes" id="UP001230188"/>
    </source>
</evidence>
<dbReference type="PANTHER" id="PTHR46692">
    <property type="entry name" value="INOSINE-URIDINE PREFERRING NUCLEOSIDE HYDROLASE FAMILY PROTEIN"/>
    <property type="match status" value="1"/>
</dbReference>
<dbReference type="InterPro" id="IPR001910">
    <property type="entry name" value="Inosine/uridine_hydrolase_dom"/>
</dbReference>
<dbReference type="GO" id="GO:0016799">
    <property type="term" value="F:hydrolase activity, hydrolyzing N-glycosyl compounds"/>
    <property type="evidence" value="ECO:0007669"/>
    <property type="project" value="InterPro"/>
</dbReference>
<dbReference type="PANTHER" id="PTHR46692:SF1">
    <property type="entry name" value="NUCLEOSIDE HYDROLASE 3-RELATED"/>
    <property type="match status" value="1"/>
</dbReference>
<protein>
    <recommendedName>
        <fullName evidence="3">Inosine/uridine-preferring nucleoside hydrolase domain-containing protein</fullName>
    </recommendedName>
</protein>
<proteinExistence type="inferred from homology"/>
<accession>A0AAD7U8W6</accession>
<feature type="chain" id="PRO_5042249962" description="Inosine/uridine-preferring nucleoside hydrolase domain-containing protein" evidence="2">
    <location>
        <begin position="18"/>
        <end position="471"/>
    </location>
</feature>
<organism evidence="4 5">
    <name type="scientific">Chrysophaeum taylorii</name>
    <dbReference type="NCBI Taxonomy" id="2483200"/>
    <lineage>
        <taxon>Eukaryota</taxon>
        <taxon>Sar</taxon>
        <taxon>Stramenopiles</taxon>
        <taxon>Ochrophyta</taxon>
        <taxon>Pelagophyceae</taxon>
        <taxon>Pelagomonadales</taxon>
        <taxon>Pelagomonadaceae</taxon>
        <taxon>Chrysophaeum</taxon>
    </lineage>
</organism>
<evidence type="ECO:0000256" key="1">
    <source>
        <dbReference type="ARBA" id="ARBA00009176"/>
    </source>
</evidence>
<keyword evidence="2" id="KW-0732">Signal</keyword>
<gene>
    <name evidence="4" type="ORF">CTAYLR_001420</name>
</gene>
<evidence type="ECO:0000313" key="4">
    <source>
        <dbReference type="EMBL" id="KAJ8600396.1"/>
    </source>
</evidence>
<comment type="caution">
    <text evidence="4">The sequence shown here is derived from an EMBL/GenBank/DDBJ whole genome shotgun (WGS) entry which is preliminary data.</text>
</comment>
<dbReference type="Pfam" id="PF01156">
    <property type="entry name" value="IU_nuc_hydro"/>
    <property type="match status" value="1"/>
</dbReference>
<evidence type="ECO:0000256" key="2">
    <source>
        <dbReference type="SAM" id="SignalP"/>
    </source>
</evidence>
<dbReference type="SUPFAM" id="SSF53590">
    <property type="entry name" value="Nucleoside hydrolase"/>
    <property type="match status" value="1"/>
</dbReference>
<dbReference type="EMBL" id="JAQMWT010000523">
    <property type="protein sequence ID" value="KAJ8600396.1"/>
    <property type="molecule type" value="Genomic_DNA"/>
</dbReference>
<reference evidence="4" key="1">
    <citation type="submission" date="2023-01" db="EMBL/GenBank/DDBJ databases">
        <title>Metagenome sequencing of chrysophaentin producing Chrysophaeum taylorii.</title>
        <authorList>
            <person name="Davison J."/>
            <person name="Bewley C."/>
        </authorList>
    </citation>
    <scope>NUCLEOTIDE SEQUENCE</scope>
    <source>
        <strain evidence="4">NIES-1699</strain>
    </source>
</reference>
<keyword evidence="5" id="KW-1185">Reference proteome</keyword>
<dbReference type="AlphaFoldDB" id="A0AAD7U8W6"/>
<sequence>MHLLLVVAVVAWMGAEAAVNTCANEDAIPLILDIDPNIDDVLSLAYLAKEGSFELRAVIVTSTGFSNPSAGVEIVYRELELLGLTDVDVGIGPFYPTSCEIFGFDEDNGRFCDQMRVVNREDHWRIDNLYGIKNTRLPYSSNFPAFEDGDGTASVPMDAVEIYKRHVDDGVTFIITNGPLTSLLAFMTTYPDSFAMIETVYSMLGNVDVVGNVYTLVGNDVAEFNVAADSVAAAAIVNSTIPEIRLVTLDGTNFVPVTREMFAALADVETLEAEFILDLTEKARDNWFSGVDGFYGELPNGTKTEQSIADGYFLWDPLAAILATQPDLATWSYDALLVTTTVPVDLDSDGAVFRDSVGKIVYWTTNLTEASAEFVRDDIVAVLNKSCIVDQPLPLNTMNSVYEMLATEYGYVEGSAWVPNTCDSDLTVVTEATSTTCPAGYVCDTRRRTTSNRRLRFGYATAQAGTCVKSV</sequence>
<feature type="signal peptide" evidence="2">
    <location>
        <begin position="1"/>
        <end position="17"/>
    </location>
</feature>
<dbReference type="Proteomes" id="UP001230188">
    <property type="component" value="Unassembled WGS sequence"/>
</dbReference>